<sequence>MPPPNKCTGPLLRTTVVHSSDYLLETLTINSFQRVIAAATGNASATQLPLVLLALSPRIPAHLLPPKHSLTLIASLPPPDSRRHRRRILARPLRSSPPPLLPPPPPLSPSLPLTLPRKTIHCFRI</sequence>
<protein>
    <submittedName>
        <fullName evidence="2">Uncharacterized protein</fullName>
    </submittedName>
</protein>
<dbReference type="EMBL" id="VSRR010004451">
    <property type="protein sequence ID" value="MPC39719.1"/>
    <property type="molecule type" value="Genomic_DNA"/>
</dbReference>
<gene>
    <name evidence="2" type="ORF">E2C01_033266</name>
</gene>
<organism evidence="2 3">
    <name type="scientific">Portunus trituberculatus</name>
    <name type="common">Swimming crab</name>
    <name type="synonym">Neptunus trituberculatus</name>
    <dbReference type="NCBI Taxonomy" id="210409"/>
    <lineage>
        <taxon>Eukaryota</taxon>
        <taxon>Metazoa</taxon>
        <taxon>Ecdysozoa</taxon>
        <taxon>Arthropoda</taxon>
        <taxon>Crustacea</taxon>
        <taxon>Multicrustacea</taxon>
        <taxon>Malacostraca</taxon>
        <taxon>Eumalacostraca</taxon>
        <taxon>Eucarida</taxon>
        <taxon>Decapoda</taxon>
        <taxon>Pleocyemata</taxon>
        <taxon>Brachyura</taxon>
        <taxon>Eubrachyura</taxon>
        <taxon>Portunoidea</taxon>
        <taxon>Portunidae</taxon>
        <taxon>Portuninae</taxon>
        <taxon>Portunus</taxon>
    </lineage>
</organism>
<evidence type="ECO:0000256" key="1">
    <source>
        <dbReference type="SAM" id="MobiDB-lite"/>
    </source>
</evidence>
<reference evidence="2 3" key="1">
    <citation type="submission" date="2019-05" db="EMBL/GenBank/DDBJ databases">
        <title>Another draft genome of Portunus trituberculatus and its Hox gene families provides insights of decapod evolution.</title>
        <authorList>
            <person name="Jeong J.-H."/>
            <person name="Song I."/>
            <person name="Kim S."/>
            <person name="Choi T."/>
            <person name="Kim D."/>
            <person name="Ryu S."/>
            <person name="Kim W."/>
        </authorList>
    </citation>
    <scope>NUCLEOTIDE SEQUENCE [LARGE SCALE GENOMIC DNA]</scope>
    <source>
        <tissue evidence="2">Muscle</tissue>
    </source>
</reference>
<evidence type="ECO:0000313" key="3">
    <source>
        <dbReference type="Proteomes" id="UP000324222"/>
    </source>
</evidence>
<feature type="compositionally biased region" description="Pro residues" evidence="1">
    <location>
        <begin position="95"/>
        <end position="109"/>
    </location>
</feature>
<comment type="caution">
    <text evidence="2">The sequence shown here is derived from an EMBL/GenBank/DDBJ whole genome shotgun (WGS) entry which is preliminary data.</text>
</comment>
<dbReference type="Proteomes" id="UP000324222">
    <property type="component" value="Unassembled WGS sequence"/>
</dbReference>
<evidence type="ECO:0000313" key="2">
    <source>
        <dbReference type="EMBL" id="MPC39719.1"/>
    </source>
</evidence>
<proteinExistence type="predicted"/>
<feature type="region of interest" description="Disordered" evidence="1">
    <location>
        <begin position="74"/>
        <end position="109"/>
    </location>
</feature>
<name>A0A5B7F3A8_PORTR</name>
<dbReference type="AlphaFoldDB" id="A0A5B7F3A8"/>
<accession>A0A5B7F3A8</accession>
<keyword evidence="3" id="KW-1185">Reference proteome</keyword>